<dbReference type="Proteomes" id="UP000324222">
    <property type="component" value="Unassembled WGS sequence"/>
</dbReference>
<protein>
    <submittedName>
        <fullName evidence="1">Uncharacterized protein</fullName>
    </submittedName>
</protein>
<proteinExistence type="predicted"/>
<name>A0A5B7E0F3_PORTR</name>
<evidence type="ECO:0000313" key="1">
    <source>
        <dbReference type="EMBL" id="MPC26666.1"/>
    </source>
</evidence>
<keyword evidence="2" id="KW-1185">Reference proteome</keyword>
<accession>A0A5B7E0F3</accession>
<evidence type="ECO:0000313" key="2">
    <source>
        <dbReference type="Proteomes" id="UP000324222"/>
    </source>
</evidence>
<organism evidence="1 2">
    <name type="scientific">Portunus trituberculatus</name>
    <name type="common">Swimming crab</name>
    <name type="synonym">Neptunus trituberculatus</name>
    <dbReference type="NCBI Taxonomy" id="210409"/>
    <lineage>
        <taxon>Eukaryota</taxon>
        <taxon>Metazoa</taxon>
        <taxon>Ecdysozoa</taxon>
        <taxon>Arthropoda</taxon>
        <taxon>Crustacea</taxon>
        <taxon>Multicrustacea</taxon>
        <taxon>Malacostraca</taxon>
        <taxon>Eumalacostraca</taxon>
        <taxon>Eucarida</taxon>
        <taxon>Decapoda</taxon>
        <taxon>Pleocyemata</taxon>
        <taxon>Brachyura</taxon>
        <taxon>Eubrachyura</taxon>
        <taxon>Portunoidea</taxon>
        <taxon>Portunidae</taxon>
        <taxon>Portuninae</taxon>
        <taxon>Portunus</taxon>
    </lineage>
</organism>
<dbReference type="EMBL" id="VSRR010001632">
    <property type="protein sequence ID" value="MPC26666.1"/>
    <property type="molecule type" value="Genomic_DNA"/>
</dbReference>
<comment type="caution">
    <text evidence="1">The sequence shown here is derived from an EMBL/GenBank/DDBJ whole genome shotgun (WGS) entry which is preliminary data.</text>
</comment>
<sequence>MVVVLVCRWRVIKRQVALCCEYTHIFKSWLNVKLGSSHRTGCIEYAPCLPINKTYKWENTAICKLASTGGRRKFGQRSGGGLIPLLTPSSLGPLANMPVLIWSFNTPNHLRKI</sequence>
<reference evidence="1 2" key="1">
    <citation type="submission" date="2019-05" db="EMBL/GenBank/DDBJ databases">
        <title>Another draft genome of Portunus trituberculatus and its Hox gene families provides insights of decapod evolution.</title>
        <authorList>
            <person name="Jeong J.-H."/>
            <person name="Song I."/>
            <person name="Kim S."/>
            <person name="Choi T."/>
            <person name="Kim D."/>
            <person name="Ryu S."/>
            <person name="Kim W."/>
        </authorList>
    </citation>
    <scope>NUCLEOTIDE SEQUENCE [LARGE SCALE GENOMIC DNA]</scope>
    <source>
        <tissue evidence="1">Muscle</tissue>
    </source>
</reference>
<dbReference type="AlphaFoldDB" id="A0A5B7E0F3"/>
<gene>
    <name evidence="1" type="ORF">E2C01_019813</name>
</gene>